<dbReference type="InterPro" id="IPR023214">
    <property type="entry name" value="HAD_sf"/>
</dbReference>
<proteinExistence type="predicted"/>
<dbReference type="AlphaFoldDB" id="A0A024FTW6"/>
<sequence length="217" mass="24490">MNTVKEILIEVAKYEADKMPNVDGMVNIDGKSARVDYKFNFKIHTKTLDLIKILNKENIHTVIMTGAENTMMSYYNDQVIHAKSVYGTQYTEHEAQVSSQTGSNPSAVYHSTSSQTDTPEPSPPTFLGYGKPGTIFPVVYGKDEILKQIMEMRGSEPCIVFADSVSEYGLVQHMKRGVIVVVQSSEKEELHEKIMRDHIAVEEHHVRVFKQLVHSTN</sequence>
<gene>
    <name evidence="2" type="ORF">BN9_106410</name>
</gene>
<feature type="compositionally biased region" description="Polar residues" evidence="1">
    <location>
        <begin position="93"/>
        <end position="119"/>
    </location>
</feature>
<keyword evidence="3" id="KW-1185">Reference proteome</keyword>
<accession>A0A024FTW6</accession>
<dbReference type="Proteomes" id="UP000053237">
    <property type="component" value="Unassembled WGS sequence"/>
</dbReference>
<comment type="caution">
    <text evidence="2">The sequence shown here is derived from an EMBL/GenBank/DDBJ whole genome shotgun (WGS) entry which is preliminary data.</text>
</comment>
<dbReference type="InParanoid" id="A0A024FTW6"/>
<evidence type="ECO:0000256" key="1">
    <source>
        <dbReference type="SAM" id="MobiDB-lite"/>
    </source>
</evidence>
<dbReference type="EMBL" id="CAIX01000290">
    <property type="protein sequence ID" value="CCI10555.1"/>
    <property type="molecule type" value="Genomic_DNA"/>
</dbReference>
<organism evidence="2 3">
    <name type="scientific">Albugo candida</name>
    <dbReference type="NCBI Taxonomy" id="65357"/>
    <lineage>
        <taxon>Eukaryota</taxon>
        <taxon>Sar</taxon>
        <taxon>Stramenopiles</taxon>
        <taxon>Oomycota</taxon>
        <taxon>Peronosporomycetes</taxon>
        <taxon>Albuginales</taxon>
        <taxon>Albuginaceae</taxon>
        <taxon>Albugo</taxon>
    </lineage>
</organism>
<evidence type="ECO:0000313" key="3">
    <source>
        <dbReference type="Proteomes" id="UP000053237"/>
    </source>
</evidence>
<protein>
    <submittedName>
        <fullName evidence="2">Uncharacterized protein</fullName>
    </submittedName>
</protein>
<name>A0A024FTW6_9STRA</name>
<reference evidence="2 3" key="1">
    <citation type="submission" date="2012-05" db="EMBL/GenBank/DDBJ databases">
        <title>Recombination and specialization in a pathogen metapopulation.</title>
        <authorList>
            <person name="Gardiner A."/>
            <person name="Kemen E."/>
            <person name="Schultz-Larsen T."/>
            <person name="MacLean D."/>
            <person name="Van Oosterhout C."/>
            <person name="Jones J.D.G."/>
        </authorList>
    </citation>
    <scope>NUCLEOTIDE SEQUENCE [LARGE SCALE GENOMIC DNA]</scope>
    <source>
        <strain evidence="2 3">Ac Nc2</strain>
    </source>
</reference>
<evidence type="ECO:0000313" key="2">
    <source>
        <dbReference type="EMBL" id="CCI10555.1"/>
    </source>
</evidence>
<dbReference type="Gene3D" id="3.40.50.1000">
    <property type="entry name" value="HAD superfamily/HAD-like"/>
    <property type="match status" value="1"/>
</dbReference>
<feature type="region of interest" description="Disordered" evidence="1">
    <location>
        <begin position="93"/>
        <end position="126"/>
    </location>
</feature>